<feature type="transmembrane region" description="Helical" evidence="1">
    <location>
        <begin position="16"/>
        <end position="36"/>
    </location>
</feature>
<dbReference type="EMBL" id="CATQJL010000316">
    <property type="protein sequence ID" value="CAJ0607534.1"/>
    <property type="molecule type" value="Genomic_DNA"/>
</dbReference>
<dbReference type="Proteomes" id="UP001176961">
    <property type="component" value="Unassembled WGS sequence"/>
</dbReference>
<evidence type="ECO:0000256" key="1">
    <source>
        <dbReference type="SAM" id="Phobius"/>
    </source>
</evidence>
<accession>A0AA36MC59</accession>
<keyword evidence="1" id="KW-1133">Transmembrane helix</keyword>
<evidence type="ECO:0000313" key="3">
    <source>
        <dbReference type="Proteomes" id="UP001176961"/>
    </source>
</evidence>
<proteinExistence type="predicted"/>
<keyword evidence="1" id="KW-0812">Transmembrane</keyword>
<reference evidence="2" key="1">
    <citation type="submission" date="2023-07" db="EMBL/GenBank/DDBJ databases">
        <authorList>
            <consortium name="CYATHOMIX"/>
        </authorList>
    </citation>
    <scope>NUCLEOTIDE SEQUENCE</scope>
    <source>
        <strain evidence="2">N/A</strain>
    </source>
</reference>
<comment type="caution">
    <text evidence="2">The sequence shown here is derived from an EMBL/GenBank/DDBJ whole genome shotgun (WGS) entry which is preliminary data.</text>
</comment>
<protein>
    <submittedName>
        <fullName evidence="2">Uncharacterized protein</fullName>
    </submittedName>
</protein>
<sequence length="68" mass="7381">MESGRLTSFVSTLQGLYFFSALFVLSVSAIILLIAVSMTPERTCNITGTAGTELERRWHDTGTNNLAA</sequence>
<keyword evidence="3" id="KW-1185">Reference proteome</keyword>
<evidence type="ECO:0000313" key="2">
    <source>
        <dbReference type="EMBL" id="CAJ0607534.1"/>
    </source>
</evidence>
<gene>
    <name evidence="2" type="ORF">CYNAS_LOCUS19517</name>
</gene>
<name>A0AA36MC59_CYLNA</name>
<dbReference type="AlphaFoldDB" id="A0AA36MC59"/>
<organism evidence="2 3">
    <name type="scientific">Cylicocyclus nassatus</name>
    <name type="common">Nematode worm</name>
    <dbReference type="NCBI Taxonomy" id="53992"/>
    <lineage>
        <taxon>Eukaryota</taxon>
        <taxon>Metazoa</taxon>
        <taxon>Ecdysozoa</taxon>
        <taxon>Nematoda</taxon>
        <taxon>Chromadorea</taxon>
        <taxon>Rhabditida</taxon>
        <taxon>Rhabditina</taxon>
        <taxon>Rhabditomorpha</taxon>
        <taxon>Strongyloidea</taxon>
        <taxon>Strongylidae</taxon>
        <taxon>Cylicocyclus</taxon>
    </lineage>
</organism>
<keyword evidence="1" id="KW-0472">Membrane</keyword>